<dbReference type="Proteomes" id="UP001550044">
    <property type="component" value="Unassembled WGS sequence"/>
</dbReference>
<proteinExistence type="predicted"/>
<feature type="region of interest" description="Disordered" evidence="3">
    <location>
        <begin position="256"/>
        <end position="294"/>
    </location>
</feature>
<feature type="domain" description="NACHT" evidence="4">
    <location>
        <begin position="349"/>
        <end position="684"/>
    </location>
</feature>
<dbReference type="Gene3D" id="3.40.50.300">
    <property type="entry name" value="P-loop containing nucleotide triphosphate hydrolases"/>
    <property type="match status" value="1"/>
</dbReference>
<keyword evidence="1" id="KW-0547">Nucleotide-binding</keyword>
<keyword evidence="2" id="KW-0067">ATP-binding</keyword>
<dbReference type="SUPFAM" id="SSF52540">
    <property type="entry name" value="P-loop containing nucleoside triphosphate hydrolases"/>
    <property type="match status" value="1"/>
</dbReference>
<dbReference type="InterPro" id="IPR007111">
    <property type="entry name" value="NACHT_NTPase"/>
</dbReference>
<evidence type="ECO:0000256" key="3">
    <source>
        <dbReference type="SAM" id="MobiDB-lite"/>
    </source>
</evidence>
<reference evidence="5 6" key="1">
    <citation type="submission" date="2024-06" db="EMBL/GenBank/DDBJ databases">
        <title>The Natural Products Discovery Center: Release of the First 8490 Sequenced Strains for Exploring Actinobacteria Biosynthetic Diversity.</title>
        <authorList>
            <person name="Kalkreuter E."/>
            <person name="Kautsar S.A."/>
            <person name="Yang D."/>
            <person name="Bader C.D."/>
            <person name="Teijaro C.N."/>
            <person name="Fluegel L."/>
            <person name="Davis C.M."/>
            <person name="Simpson J.R."/>
            <person name="Lauterbach L."/>
            <person name="Steele A.D."/>
            <person name="Gui C."/>
            <person name="Meng S."/>
            <person name="Li G."/>
            <person name="Viehrig K."/>
            <person name="Ye F."/>
            <person name="Su P."/>
            <person name="Kiefer A.F."/>
            <person name="Nichols A."/>
            <person name="Cepeda A.J."/>
            <person name="Yan W."/>
            <person name="Fan B."/>
            <person name="Jiang Y."/>
            <person name="Adhikari A."/>
            <person name="Zheng C.-J."/>
            <person name="Schuster L."/>
            <person name="Cowan T.M."/>
            <person name="Smanski M.J."/>
            <person name="Chevrette M.G."/>
            <person name="De Carvalho L.P.S."/>
            <person name="Shen B."/>
        </authorList>
    </citation>
    <scope>NUCLEOTIDE SEQUENCE [LARGE SCALE GENOMIC DNA]</scope>
    <source>
        <strain evidence="5 6">NPDC005137</strain>
    </source>
</reference>
<evidence type="ECO:0000313" key="5">
    <source>
        <dbReference type="EMBL" id="MET8438654.1"/>
    </source>
</evidence>
<dbReference type="PANTHER" id="PTHR46844:SF1">
    <property type="entry name" value="SLR5058 PROTEIN"/>
    <property type="match status" value="1"/>
</dbReference>
<protein>
    <submittedName>
        <fullName evidence="5">NACHT domain-containing protein</fullName>
    </submittedName>
</protein>
<comment type="caution">
    <text evidence="5">The sequence shown here is derived from an EMBL/GenBank/DDBJ whole genome shotgun (WGS) entry which is preliminary data.</text>
</comment>
<dbReference type="InterPro" id="IPR032675">
    <property type="entry name" value="LRR_dom_sf"/>
</dbReference>
<evidence type="ECO:0000259" key="4">
    <source>
        <dbReference type="PROSITE" id="PS50837"/>
    </source>
</evidence>
<name>A0ABV2ULD8_9ACTN</name>
<evidence type="ECO:0000256" key="2">
    <source>
        <dbReference type="ARBA" id="ARBA00022840"/>
    </source>
</evidence>
<organism evidence="5 6">
    <name type="scientific">Streptomyces sp. 900116325</name>
    <dbReference type="NCBI Taxonomy" id="3154295"/>
    <lineage>
        <taxon>Bacteria</taxon>
        <taxon>Bacillati</taxon>
        <taxon>Actinomycetota</taxon>
        <taxon>Actinomycetes</taxon>
        <taxon>Kitasatosporales</taxon>
        <taxon>Streptomycetaceae</taxon>
        <taxon>Streptomyces</taxon>
    </lineage>
</organism>
<dbReference type="RefSeq" id="WP_356713060.1">
    <property type="nucleotide sequence ID" value="NZ_JBEXIP010000066.1"/>
</dbReference>
<dbReference type="EMBL" id="JBEXIP010000066">
    <property type="protein sequence ID" value="MET8438654.1"/>
    <property type="molecule type" value="Genomic_DNA"/>
</dbReference>
<dbReference type="Gene3D" id="3.80.10.10">
    <property type="entry name" value="Ribonuclease Inhibitor"/>
    <property type="match status" value="1"/>
</dbReference>
<dbReference type="InterPro" id="IPR054547">
    <property type="entry name" value="NNH1"/>
</dbReference>
<dbReference type="Pfam" id="PF05729">
    <property type="entry name" value="NACHT"/>
    <property type="match status" value="1"/>
</dbReference>
<dbReference type="SUPFAM" id="SSF52047">
    <property type="entry name" value="RNI-like"/>
    <property type="match status" value="1"/>
</dbReference>
<evidence type="ECO:0000256" key="1">
    <source>
        <dbReference type="ARBA" id="ARBA00022741"/>
    </source>
</evidence>
<sequence length="1035" mass="113643">MEPTAIGTRLASAAIAPLVKKLFGTEGPGAGLVDKPIRISGYVSFRGEKRALTESDVRELAAKLVGQALRAGEHPIRADEQQAVTDALAGTLQALGELTISDLDAVRLGHQAFARHLRRVSDDPERHLTSDGAYFYETLLDTACLHILHFFTQRSTFVAHTLVQQTRAVDELILKVDELMRRSTLPGGDEAAFEQAYLAHITKKHGKLTIYGIDLESSPTRWPLDVAYLSLEASPLSWPWQSSAWRRALRDGTRGDGSVSHHLLSSSTTTGAVTPTEAGSLPSSGTREQTEDTWKRLPHTAAERPEPSPRHRSNVDRLNSLVLREMAADQLFRESLTSQPADQALATDRRILLRGEAGSGKTTLIQWLAVSTARQDFPDRMEYLYDRIPFVLPLRTLTRHGERLPAPKDFLAATGCPLAGSQPTGWEHRVLVAGRGLILIDGIDEIPDRERERTRRWLQDLIETYDGDNRWLVTSRPSAVDQGWLAEDGFTGLTLSTMGPADIATFIGRWHDAARGGVDDAADLDRLEAQLLTAVRTEPDLGRLAVNPLMCGLICALHRDRRGYLPHGRKDLYEAALSMLLSRRDRERDMTGPDLADDPQLDVLQRLAYWLIRNGRTEMDRSRAMDIIGRVLPAVPEVAELGDAETVFAYFLQRSGLLREPAPDTVDFIHRTFQDFLGARAVLEEGDFGLLVAHAADDQWADVIRMAVALARAGERVIIFRGLLDLGDRTEDKRVKARIYLLAAACLGHATSLDPAVRQEVQQRAATLIPPGNEEEARALAEVGPLILSLLPGPDEVGDVAAFHVVIAATHIKSDAAVAFLARFVEHSFLPVRSQLSWAWSRFDTARYAEEIIARLDPANLNYAIRSDDQLHQLNRLGLEPESLDIRAGVSLEALVSYISRHRLTLLMLSNDAASDLGFLDGHTELRSLVIGACPALVDVTALSGLSIRHLDIAGAGSDMDLHPLSQLRNLETLRISGPSGLEWSPQDLPVQAPLNSLSVSGEARAKRGLEGLGDLTQLTSLTLNPPSSPASTDD</sequence>
<dbReference type="PROSITE" id="PS50837">
    <property type="entry name" value="NACHT"/>
    <property type="match status" value="1"/>
</dbReference>
<evidence type="ECO:0000313" key="6">
    <source>
        <dbReference type="Proteomes" id="UP001550044"/>
    </source>
</evidence>
<accession>A0ABV2ULD8</accession>
<keyword evidence="6" id="KW-1185">Reference proteome</keyword>
<dbReference type="Pfam" id="PF22733">
    <property type="entry name" value="NNH1"/>
    <property type="match status" value="1"/>
</dbReference>
<feature type="compositionally biased region" description="Low complexity" evidence="3">
    <location>
        <begin position="260"/>
        <end position="270"/>
    </location>
</feature>
<gene>
    <name evidence="5" type="ORF">ABZV61_39345</name>
</gene>
<dbReference type="PANTHER" id="PTHR46844">
    <property type="entry name" value="SLR5058 PROTEIN"/>
    <property type="match status" value="1"/>
</dbReference>
<dbReference type="InterPro" id="IPR027417">
    <property type="entry name" value="P-loop_NTPase"/>
</dbReference>